<dbReference type="InterPro" id="IPR025141">
    <property type="entry name" value="DUF4082"/>
</dbReference>
<feature type="compositionally biased region" description="Low complexity" evidence="1">
    <location>
        <begin position="212"/>
        <end position="235"/>
    </location>
</feature>
<feature type="region of interest" description="Disordered" evidence="1">
    <location>
        <begin position="209"/>
        <end position="235"/>
    </location>
</feature>
<dbReference type="Pfam" id="PF13313">
    <property type="entry name" value="DUF4082"/>
    <property type="match status" value="1"/>
</dbReference>
<sequence>MRSHATDARPARPTMVFALLAALVAAVLAVLPHVVASAAPAAERKAANKAPASSYGIWPTSAVPTERKSKRAKGVSLGLVFSSAEDGRLYGVQYYAAGANRRATTGAVWNAAGRRLASVTFPKASRNGWKTALLSSPVKVRADKRYTVSYRAPKGRHAKQPKVFGSGKKVSNKHLTAHRGTYTYRAGRPTKSWRGSHYFVDVLFAEKGTGTGTTPTPSTTPTPTTTTPTTTTTSGACVKPDVSNTGPSGTLTAYAGSSYVTTAGTVIENKTINGDLIIAADNVTLRNSVVTGALGVTERSGIRISNVKMREFGISSATDVVLDRSEITGSISDGMHVTSDGNQMNRDIVITNNLVHNPRPGAGSHYDGLQVRGVNGLDLVCNNFDLGPAQFEYNAALYLEPANGGHSGVVVDNNWLSGGGYIFHYGADNDGATRLTNNHFGGDPYWGPNAVCHTSGARPAVQTGNDLRGAAFTPCSP</sequence>
<protein>
    <recommendedName>
        <fullName evidence="2">DUF4082 domain-containing protein</fullName>
    </recommendedName>
</protein>
<name>A0ABP5JDD0_9ACTN</name>
<dbReference type="InterPro" id="IPR011050">
    <property type="entry name" value="Pectin_lyase_fold/virulence"/>
</dbReference>
<dbReference type="SMART" id="SM00710">
    <property type="entry name" value="PbH1"/>
    <property type="match status" value="4"/>
</dbReference>
<comment type="caution">
    <text evidence="3">The sequence shown here is derived from an EMBL/GenBank/DDBJ whole genome shotgun (WGS) entry which is preliminary data.</text>
</comment>
<reference evidence="4" key="1">
    <citation type="journal article" date="2019" name="Int. J. Syst. Evol. Microbiol.">
        <title>The Global Catalogue of Microorganisms (GCM) 10K type strain sequencing project: providing services to taxonomists for standard genome sequencing and annotation.</title>
        <authorList>
            <consortium name="The Broad Institute Genomics Platform"/>
            <consortium name="The Broad Institute Genome Sequencing Center for Infectious Disease"/>
            <person name="Wu L."/>
            <person name="Ma J."/>
        </authorList>
    </citation>
    <scope>NUCLEOTIDE SEQUENCE [LARGE SCALE GENOMIC DNA]</scope>
    <source>
        <strain evidence="4">JCM 13813</strain>
    </source>
</reference>
<dbReference type="SUPFAM" id="SSF51126">
    <property type="entry name" value="Pectin lyase-like"/>
    <property type="match status" value="1"/>
</dbReference>
<evidence type="ECO:0000313" key="4">
    <source>
        <dbReference type="Proteomes" id="UP001501161"/>
    </source>
</evidence>
<evidence type="ECO:0000256" key="1">
    <source>
        <dbReference type="SAM" id="MobiDB-lite"/>
    </source>
</evidence>
<dbReference type="RefSeq" id="WP_231251066.1">
    <property type="nucleotide sequence ID" value="NZ_BAAAMQ010000017.1"/>
</dbReference>
<organism evidence="3 4">
    <name type="scientific">Nocardioides furvisabuli</name>
    <dbReference type="NCBI Taxonomy" id="375542"/>
    <lineage>
        <taxon>Bacteria</taxon>
        <taxon>Bacillati</taxon>
        <taxon>Actinomycetota</taxon>
        <taxon>Actinomycetes</taxon>
        <taxon>Propionibacteriales</taxon>
        <taxon>Nocardioidaceae</taxon>
        <taxon>Nocardioides</taxon>
    </lineage>
</organism>
<feature type="domain" description="DUF4082" evidence="2">
    <location>
        <begin position="62"/>
        <end position="200"/>
    </location>
</feature>
<keyword evidence="4" id="KW-1185">Reference proteome</keyword>
<dbReference type="InterPro" id="IPR006626">
    <property type="entry name" value="PbH1"/>
</dbReference>
<accession>A0ABP5JDD0</accession>
<gene>
    <name evidence="3" type="ORF">GCM10009726_33840</name>
</gene>
<evidence type="ECO:0000259" key="2">
    <source>
        <dbReference type="Pfam" id="PF13313"/>
    </source>
</evidence>
<dbReference type="Proteomes" id="UP001501161">
    <property type="component" value="Unassembled WGS sequence"/>
</dbReference>
<evidence type="ECO:0000313" key="3">
    <source>
        <dbReference type="EMBL" id="GAA2115203.1"/>
    </source>
</evidence>
<dbReference type="EMBL" id="BAAAMQ010000017">
    <property type="protein sequence ID" value="GAA2115203.1"/>
    <property type="molecule type" value="Genomic_DNA"/>
</dbReference>
<proteinExistence type="predicted"/>